<name>A0A4R6XNY7_9GAMM</name>
<accession>A0A4R6XNY7</accession>
<feature type="transmembrane region" description="Helical" evidence="1">
    <location>
        <begin position="175"/>
        <end position="197"/>
    </location>
</feature>
<dbReference type="RefSeq" id="WP_133566509.1">
    <property type="nucleotide sequence ID" value="NZ_NIHB01000004.1"/>
</dbReference>
<feature type="transmembrane region" description="Helical" evidence="1">
    <location>
        <begin position="6"/>
        <end position="27"/>
    </location>
</feature>
<reference evidence="2 3" key="1">
    <citation type="submission" date="2019-03" db="EMBL/GenBank/DDBJ databases">
        <title>Genomic Encyclopedia of Type Strains, Phase IV (KMG-IV): sequencing the most valuable type-strain genomes for metagenomic binning, comparative biology and taxonomic classification.</title>
        <authorList>
            <person name="Goeker M."/>
        </authorList>
    </citation>
    <scope>NUCLEOTIDE SEQUENCE [LARGE SCALE GENOMIC DNA]</scope>
    <source>
        <strain evidence="2 3">DSM 25488</strain>
    </source>
</reference>
<evidence type="ECO:0000256" key="1">
    <source>
        <dbReference type="SAM" id="Phobius"/>
    </source>
</evidence>
<proteinExistence type="predicted"/>
<evidence type="ECO:0000313" key="2">
    <source>
        <dbReference type="EMBL" id="TDR19457.1"/>
    </source>
</evidence>
<comment type="caution">
    <text evidence="2">The sequence shown here is derived from an EMBL/GenBank/DDBJ whole genome shotgun (WGS) entry which is preliminary data.</text>
</comment>
<dbReference type="EMBL" id="SNZB01000004">
    <property type="protein sequence ID" value="TDR19457.1"/>
    <property type="molecule type" value="Genomic_DNA"/>
</dbReference>
<keyword evidence="1" id="KW-1133">Transmembrane helix</keyword>
<dbReference type="OrthoDB" id="6322391at2"/>
<gene>
    <name evidence="2" type="ORF">C8D91_2013</name>
</gene>
<feature type="transmembrane region" description="Helical" evidence="1">
    <location>
        <begin position="218"/>
        <end position="240"/>
    </location>
</feature>
<keyword evidence="1" id="KW-0812">Transmembrane</keyword>
<keyword evidence="3" id="KW-1185">Reference proteome</keyword>
<sequence length="287" mass="33506">MTNLSIFTLVFMTQIFLLSVFYPGKLLQRMRTIQKKYPESTHPKLYPKSTNYYQKMSSFYGIINGLIFILGWVIVYYVHEGSLVSEKGINQMLPWVYFMIQMIPTWLLEIFGFRLSKLMKQEDTRKQKSATLAPRRLTEYVSPQLLSAVIITYFVFVVIAFYIEGCKFELDGKAFQMSVILLLCYAFFFGMMSWLIYGKKPDPYQSKTDRIKTITLVIKTYCYTMMACAFFMVFALAVSIHGLKSMMPVAMSLFLQFIVVISMGYMLHNNRLEDINFDVYRADSETS</sequence>
<keyword evidence="1" id="KW-0472">Membrane</keyword>
<evidence type="ECO:0000313" key="3">
    <source>
        <dbReference type="Proteomes" id="UP000295724"/>
    </source>
</evidence>
<feature type="transmembrane region" description="Helical" evidence="1">
    <location>
        <begin position="145"/>
        <end position="163"/>
    </location>
</feature>
<feature type="transmembrane region" description="Helical" evidence="1">
    <location>
        <begin position="98"/>
        <end position="116"/>
    </location>
</feature>
<organism evidence="2 3">
    <name type="scientific">Marinicella litoralis</name>
    <dbReference type="NCBI Taxonomy" id="644220"/>
    <lineage>
        <taxon>Bacteria</taxon>
        <taxon>Pseudomonadati</taxon>
        <taxon>Pseudomonadota</taxon>
        <taxon>Gammaproteobacteria</taxon>
        <taxon>Lysobacterales</taxon>
        <taxon>Marinicellaceae</taxon>
        <taxon>Marinicella</taxon>
    </lineage>
</organism>
<feature type="transmembrane region" description="Helical" evidence="1">
    <location>
        <begin position="246"/>
        <end position="267"/>
    </location>
</feature>
<dbReference type="Proteomes" id="UP000295724">
    <property type="component" value="Unassembled WGS sequence"/>
</dbReference>
<dbReference type="AlphaFoldDB" id="A0A4R6XNY7"/>
<protein>
    <submittedName>
        <fullName evidence="2">Uncharacterized protein</fullName>
    </submittedName>
</protein>
<feature type="transmembrane region" description="Helical" evidence="1">
    <location>
        <begin position="58"/>
        <end position="78"/>
    </location>
</feature>